<dbReference type="RefSeq" id="WP_144986449.1">
    <property type="nucleotide sequence ID" value="NZ_VNJK01000001.1"/>
</dbReference>
<dbReference type="EMBL" id="VNJK01000001">
    <property type="protein sequence ID" value="TVX91697.1"/>
    <property type="molecule type" value="Genomic_DNA"/>
</dbReference>
<sequence>MKPYLIFDFDGTLVQSKELAIHVLNKLAVKYGGRTIISDEIDHLSEMSIPDRMRVLNIPMYRLPTLLIEGKKEYRKLATELQPVEGIPSVLYSLKQRGYSLGLLSSNRQDIIQSFLEVHQLNVFDFVHSVTNLFGKHHAIRHVARKYHIDLQHIRYVGDELRDVQACKKIGVKIVAVTWGYDSVDLLKDADLICHSPESLKRIV</sequence>
<dbReference type="SUPFAM" id="SSF56784">
    <property type="entry name" value="HAD-like"/>
    <property type="match status" value="1"/>
</dbReference>
<dbReference type="OrthoDB" id="9792518at2"/>
<dbReference type="Pfam" id="PF13419">
    <property type="entry name" value="HAD_2"/>
    <property type="match status" value="1"/>
</dbReference>
<keyword evidence="1" id="KW-0378">Hydrolase</keyword>
<dbReference type="InterPro" id="IPR050155">
    <property type="entry name" value="HAD-like_hydrolase_sf"/>
</dbReference>
<dbReference type="PANTHER" id="PTHR43434">
    <property type="entry name" value="PHOSPHOGLYCOLATE PHOSPHATASE"/>
    <property type="match status" value="1"/>
</dbReference>
<gene>
    <name evidence="1" type="ORF">FPZ44_00670</name>
</gene>
<dbReference type="InterPro" id="IPR041492">
    <property type="entry name" value="HAD_2"/>
</dbReference>
<dbReference type="GO" id="GO:0008967">
    <property type="term" value="F:phosphoglycolate phosphatase activity"/>
    <property type="evidence" value="ECO:0007669"/>
    <property type="project" value="TreeGrafter"/>
</dbReference>
<name>A0A559IVM2_9BACL</name>
<keyword evidence="2" id="KW-1185">Reference proteome</keyword>
<dbReference type="Proteomes" id="UP000318102">
    <property type="component" value="Unassembled WGS sequence"/>
</dbReference>
<dbReference type="InterPro" id="IPR023214">
    <property type="entry name" value="HAD_sf"/>
</dbReference>
<dbReference type="AlphaFoldDB" id="A0A559IVM2"/>
<evidence type="ECO:0000313" key="1">
    <source>
        <dbReference type="EMBL" id="TVX91697.1"/>
    </source>
</evidence>
<comment type="caution">
    <text evidence="1">The sequence shown here is derived from an EMBL/GenBank/DDBJ whole genome shotgun (WGS) entry which is preliminary data.</text>
</comment>
<dbReference type="PANTHER" id="PTHR43434:SF13">
    <property type="entry name" value="PHOSPHOGLYCOLATE PHOSPHATASE"/>
    <property type="match status" value="1"/>
</dbReference>
<dbReference type="NCBIfam" id="TIGR01549">
    <property type="entry name" value="HAD-SF-IA-v1"/>
    <property type="match status" value="1"/>
</dbReference>
<dbReference type="InterPro" id="IPR036412">
    <property type="entry name" value="HAD-like_sf"/>
</dbReference>
<dbReference type="SFLD" id="SFLDG01129">
    <property type="entry name" value="C1.5:_HAD__Beta-PGM__Phosphata"/>
    <property type="match status" value="1"/>
</dbReference>
<proteinExistence type="predicted"/>
<protein>
    <submittedName>
        <fullName evidence="1">HAD-IA family hydrolase</fullName>
    </submittedName>
</protein>
<dbReference type="Gene3D" id="3.40.50.1000">
    <property type="entry name" value="HAD superfamily/HAD-like"/>
    <property type="match status" value="1"/>
</dbReference>
<dbReference type="InterPro" id="IPR023198">
    <property type="entry name" value="PGP-like_dom2"/>
</dbReference>
<dbReference type="SFLD" id="SFLDS00003">
    <property type="entry name" value="Haloacid_Dehalogenase"/>
    <property type="match status" value="1"/>
</dbReference>
<dbReference type="GO" id="GO:0005829">
    <property type="term" value="C:cytosol"/>
    <property type="evidence" value="ECO:0007669"/>
    <property type="project" value="TreeGrafter"/>
</dbReference>
<dbReference type="Gene3D" id="1.10.150.240">
    <property type="entry name" value="Putative phosphatase, domain 2"/>
    <property type="match status" value="1"/>
</dbReference>
<evidence type="ECO:0000313" key="2">
    <source>
        <dbReference type="Proteomes" id="UP000318102"/>
    </source>
</evidence>
<reference evidence="1 2" key="1">
    <citation type="submission" date="2019-07" db="EMBL/GenBank/DDBJ databases">
        <authorList>
            <person name="Kim J."/>
        </authorList>
    </citation>
    <scope>NUCLEOTIDE SEQUENCE [LARGE SCALE GENOMIC DNA]</scope>
    <source>
        <strain evidence="1 2">N4</strain>
    </source>
</reference>
<organism evidence="1 2">
    <name type="scientific">Paenibacillus agilis</name>
    <dbReference type="NCBI Taxonomy" id="3020863"/>
    <lineage>
        <taxon>Bacteria</taxon>
        <taxon>Bacillati</taxon>
        <taxon>Bacillota</taxon>
        <taxon>Bacilli</taxon>
        <taxon>Bacillales</taxon>
        <taxon>Paenibacillaceae</taxon>
        <taxon>Paenibacillus</taxon>
    </lineage>
</organism>
<accession>A0A559IVM2</accession>
<dbReference type="InterPro" id="IPR006439">
    <property type="entry name" value="HAD-SF_hydro_IA"/>
</dbReference>
<dbReference type="GO" id="GO:0006281">
    <property type="term" value="P:DNA repair"/>
    <property type="evidence" value="ECO:0007669"/>
    <property type="project" value="TreeGrafter"/>
</dbReference>